<keyword evidence="3 5" id="KW-0687">Ribonucleoprotein</keyword>
<dbReference type="GO" id="GO:1990904">
    <property type="term" value="C:ribonucleoprotein complex"/>
    <property type="evidence" value="ECO:0007669"/>
    <property type="project" value="UniProtKB-KW"/>
</dbReference>
<feature type="region of interest" description="Disordered" evidence="6">
    <location>
        <begin position="47"/>
        <end position="76"/>
    </location>
</feature>
<evidence type="ECO:0000256" key="1">
    <source>
        <dbReference type="ARBA" id="ARBA00010528"/>
    </source>
</evidence>
<dbReference type="InterPro" id="IPR002136">
    <property type="entry name" value="Ribosomal_uL4"/>
</dbReference>
<dbReference type="KEGG" id="tig:THII_0311"/>
<reference evidence="7 8" key="1">
    <citation type="journal article" date="2014" name="ISME J.">
        <title>Ecophysiology of Thioploca ingrica as revealed by the complete genome sequence supplemented with proteomic evidence.</title>
        <authorList>
            <person name="Kojima H."/>
            <person name="Ogura Y."/>
            <person name="Yamamoto N."/>
            <person name="Togashi T."/>
            <person name="Mori H."/>
            <person name="Watanabe T."/>
            <person name="Nemoto F."/>
            <person name="Kurokawa K."/>
            <person name="Hayashi T."/>
            <person name="Fukui M."/>
        </authorList>
    </citation>
    <scope>NUCLEOTIDE SEQUENCE [LARGE SCALE GENOMIC DNA]</scope>
</reference>
<accession>A0A090AAR1</accession>
<organism evidence="7 8">
    <name type="scientific">Thioploca ingrica</name>
    <dbReference type="NCBI Taxonomy" id="40754"/>
    <lineage>
        <taxon>Bacteria</taxon>
        <taxon>Pseudomonadati</taxon>
        <taxon>Pseudomonadota</taxon>
        <taxon>Gammaproteobacteria</taxon>
        <taxon>Thiotrichales</taxon>
        <taxon>Thiotrichaceae</taxon>
        <taxon>Thioploca</taxon>
    </lineage>
</organism>
<dbReference type="InterPro" id="IPR023574">
    <property type="entry name" value="Ribosomal_uL4_dom_sf"/>
</dbReference>
<evidence type="ECO:0000313" key="8">
    <source>
        <dbReference type="Proteomes" id="UP000031623"/>
    </source>
</evidence>
<evidence type="ECO:0000256" key="5">
    <source>
        <dbReference type="HAMAP-Rule" id="MF_01328"/>
    </source>
</evidence>
<keyword evidence="5" id="KW-0699">rRNA-binding</keyword>
<dbReference type="GO" id="GO:0006412">
    <property type="term" value="P:translation"/>
    <property type="evidence" value="ECO:0007669"/>
    <property type="project" value="UniProtKB-UniRule"/>
</dbReference>
<evidence type="ECO:0000256" key="2">
    <source>
        <dbReference type="ARBA" id="ARBA00022980"/>
    </source>
</evidence>
<protein>
    <recommendedName>
        <fullName evidence="4 5">Large ribosomal subunit protein uL4</fullName>
    </recommendedName>
</protein>
<comment type="function">
    <text evidence="5">One of the primary rRNA binding proteins, this protein initially binds near the 5'-end of the 23S rRNA. It is important during the early stages of 50S assembly. It makes multiple contacts with different domains of the 23S rRNA in the assembled 50S subunit and ribosome.</text>
</comment>
<dbReference type="HOGENOM" id="CLU_041575_5_2_6"/>
<evidence type="ECO:0000313" key="7">
    <source>
        <dbReference type="EMBL" id="BAP54608.1"/>
    </source>
</evidence>
<dbReference type="STRING" id="40754.THII_0311"/>
<comment type="function">
    <text evidence="5">Forms part of the polypeptide exit tunnel.</text>
</comment>
<comment type="similarity">
    <text evidence="1 5">Belongs to the universal ribosomal protein uL4 family.</text>
</comment>
<gene>
    <name evidence="5" type="primary">rplD</name>
    <name evidence="7" type="ORF">THII_0311</name>
</gene>
<feature type="compositionally biased region" description="Basic residues" evidence="6">
    <location>
        <begin position="59"/>
        <end position="70"/>
    </location>
</feature>
<dbReference type="SUPFAM" id="SSF52166">
    <property type="entry name" value="Ribosomal protein L4"/>
    <property type="match status" value="1"/>
</dbReference>
<dbReference type="Pfam" id="PF00573">
    <property type="entry name" value="Ribosomal_L4"/>
    <property type="match status" value="1"/>
</dbReference>
<name>A0A090AAR1_9GAMM</name>
<evidence type="ECO:0000256" key="3">
    <source>
        <dbReference type="ARBA" id="ARBA00023274"/>
    </source>
</evidence>
<dbReference type="NCBIfam" id="TIGR03953">
    <property type="entry name" value="rplD_bact"/>
    <property type="match status" value="1"/>
</dbReference>
<dbReference type="GO" id="GO:0019843">
    <property type="term" value="F:rRNA binding"/>
    <property type="evidence" value="ECO:0007669"/>
    <property type="project" value="UniProtKB-UniRule"/>
</dbReference>
<dbReference type="OrthoDB" id="9803201at2"/>
<keyword evidence="2 5" id="KW-0689">Ribosomal protein</keyword>
<keyword evidence="5" id="KW-0694">RNA-binding</keyword>
<evidence type="ECO:0000256" key="6">
    <source>
        <dbReference type="SAM" id="MobiDB-lite"/>
    </source>
</evidence>
<dbReference type="GO" id="GO:0003735">
    <property type="term" value="F:structural constituent of ribosome"/>
    <property type="evidence" value="ECO:0007669"/>
    <property type="project" value="InterPro"/>
</dbReference>
<keyword evidence="8" id="KW-1185">Reference proteome</keyword>
<dbReference type="PANTHER" id="PTHR10746:SF6">
    <property type="entry name" value="LARGE RIBOSOMAL SUBUNIT PROTEIN UL4M"/>
    <property type="match status" value="1"/>
</dbReference>
<sequence>MELSLHSVENSGGGIIHVSDTVFAAKFNEALIHQVITAYSASARQGTRAQKSRAQVKGSGKKPWRQKGTGRARAGTVTSPLWRGGGVVFAAKPNNYSQKVNKKMYRNALCSILSELLRQGRLLVLEQFMVAAPKTKALANQLKALQLPEVLIVVAENNEHLALAARNLPHVQVSEAKTVDPMSLLHFEKVLITVPAIKQMEARLTS</sequence>
<dbReference type="Proteomes" id="UP000031623">
    <property type="component" value="Chromosome"/>
</dbReference>
<proteinExistence type="inferred from homology"/>
<dbReference type="Gene3D" id="3.40.1370.10">
    <property type="match status" value="1"/>
</dbReference>
<evidence type="ECO:0000256" key="4">
    <source>
        <dbReference type="ARBA" id="ARBA00035244"/>
    </source>
</evidence>
<dbReference type="HAMAP" id="MF_01328_B">
    <property type="entry name" value="Ribosomal_uL4_B"/>
    <property type="match status" value="1"/>
</dbReference>
<dbReference type="InterPro" id="IPR013005">
    <property type="entry name" value="Ribosomal_uL4-like"/>
</dbReference>
<dbReference type="EMBL" id="AP014633">
    <property type="protein sequence ID" value="BAP54608.1"/>
    <property type="molecule type" value="Genomic_DNA"/>
</dbReference>
<comment type="subunit">
    <text evidence="5">Part of the 50S ribosomal subunit.</text>
</comment>
<dbReference type="GO" id="GO:0005840">
    <property type="term" value="C:ribosome"/>
    <property type="evidence" value="ECO:0007669"/>
    <property type="project" value="UniProtKB-KW"/>
</dbReference>
<dbReference type="AlphaFoldDB" id="A0A090AAR1"/>
<dbReference type="PANTHER" id="PTHR10746">
    <property type="entry name" value="50S RIBOSOMAL PROTEIN L4"/>
    <property type="match status" value="1"/>
</dbReference>